<dbReference type="EMBL" id="GG749412">
    <property type="protein sequence ID" value="KMW66895.1"/>
    <property type="molecule type" value="Genomic_DNA"/>
</dbReference>
<dbReference type="AlphaFoldDB" id="A0A0J9ENP4"/>
<proteinExistence type="predicted"/>
<protein>
    <submittedName>
        <fullName evidence="1">Uncharacterized protein</fullName>
    </submittedName>
</protein>
<accession>A0A0J9ENP4</accession>
<reference evidence="1" key="1">
    <citation type="submission" date="2010-03" db="EMBL/GenBank/DDBJ databases">
        <title>Annotation of Blastomyces dermatitidis strain ATCC 18188.</title>
        <authorList>
            <consortium name="The Broad Institute Genome Sequencing Platform"/>
            <consortium name="Broad Institute Genome Sequencing Center for Infectious Disease."/>
            <person name="Cuomo C."/>
            <person name="Klein B."/>
            <person name="Sullivan T."/>
            <person name="Heitman J."/>
            <person name="Young S."/>
            <person name="Zeng Q."/>
            <person name="Gargeya S."/>
            <person name="Alvarado L."/>
            <person name="Berlin A.M."/>
            <person name="Chapman S.B."/>
            <person name="Chen Z."/>
            <person name="Freedman E."/>
            <person name="Gellesch M."/>
            <person name="Goldberg J."/>
            <person name="Griggs A."/>
            <person name="Gujja S."/>
            <person name="Heilman E."/>
            <person name="Heiman D."/>
            <person name="Howarth C."/>
            <person name="Mehta T."/>
            <person name="Neiman D."/>
            <person name="Pearson M."/>
            <person name="Roberts A."/>
            <person name="Saif S."/>
            <person name="Shea T."/>
            <person name="Shenoy N."/>
            <person name="Sisk P."/>
            <person name="Stolte C."/>
            <person name="Sykes S."/>
            <person name="White J."/>
            <person name="Yandava C."/>
            <person name="Haas B."/>
            <person name="Nusbaum C."/>
            <person name="Birren B."/>
        </authorList>
    </citation>
    <scope>NUCLEOTIDE SEQUENCE</scope>
    <source>
        <strain evidence="1">ATCC 18188</strain>
    </source>
</reference>
<dbReference type="Proteomes" id="UP000007802">
    <property type="component" value="Unassembled WGS sequence"/>
</dbReference>
<gene>
    <name evidence="1" type="ORF">BDDG_11774</name>
</gene>
<evidence type="ECO:0000313" key="1">
    <source>
        <dbReference type="EMBL" id="KMW66895.1"/>
    </source>
</evidence>
<organism evidence="1">
    <name type="scientific">Ajellomyces dermatitidis (strain ATCC 18188 / CBS 674.68)</name>
    <name type="common">Blastomyces dermatitidis</name>
    <dbReference type="NCBI Taxonomy" id="653446"/>
    <lineage>
        <taxon>Eukaryota</taxon>
        <taxon>Fungi</taxon>
        <taxon>Dikarya</taxon>
        <taxon>Ascomycota</taxon>
        <taxon>Pezizomycotina</taxon>
        <taxon>Eurotiomycetes</taxon>
        <taxon>Eurotiomycetidae</taxon>
        <taxon>Onygenales</taxon>
        <taxon>Ajellomycetaceae</taxon>
        <taxon>Blastomyces</taxon>
    </lineage>
</organism>
<name>A0A0J9ENP4_AJEDA</name>
<sequence length="103" mass="11129">MSQLTRCEKGSVLRATSIATGTHCGTNASISGRWIPEVQLPCHLQTPVSLNLFVAVPRDSPLPISPALSKVWFLAGNPSSRAPYRTVIRNSPFASLLDLELTN</sequence>